<protein>
    <submittedName>
        <fullName evidence="1">Uncharacterized protein</fullName>
    </submittedName>
</protein>
<accession>A0A0D0AUM6</accession>
<dbReference type="InParanoid" id="A0A0D0AUM6"/>
<gene>
    <name evidence="1" type="ORF">CY34DRAFT_416186</name>
</gene>
<proteinExistence type="predicted"/>
<evidence type="ECO:0000313" key="2">
    <source>
        <dbReference type="Proteomes" id="UP000054485"/>
    </source>
</evidence>
<dbReference type="HOGENOM" id="CLU_1705411_0_0_1"/>
<evidence type="ECO:0000313" key="1">
    <source>
        <dbReference type="EMBL" id="KIK38007.1"/>
    </source>
</evidence>
<dbReference type="AlphaFoldDB" id="A0A0D0AUM6"/>
<dbReference type="EMBL" id="KN835416">
    <property type="protein sequence ID" value="KIK38007.1"/>
    <property type="molecule type" value="Genomic_DNA"/>
</dbReference>
<sequence>MPNRIRWAEADMRPLSSYSSHPCSYPFSRTNMVQRSRFWSKEVGSSLCAKYLHLLIFSAGLCLRMSFEPSKLYRCSCSCFLLPMKLITKATVLMWPSKAATYCKTSATRDNIYMLHHSIQSMISPGLRLRGSAAKSIPNDGSGEVQVLANRLQF</sequence>
<keyword evidence="2" id="KW-1185">Reference proteome</keyword>
<reference evidence="1 2" key="1">
    <citation type="submission" date="2014-04" db="EMBL/GenBank/DDBJ databases">
        <authorList>
            <consortium name="DOE Joint Genome Institute"/>
            <person name="Kuo A."/>
            <person name="Ruytinx J."/>
            <person name="Rineau F."/>
            <person name="Colpaert J."/>
            <person name="Kohler A."/>
            <person name="Nagy L.G."/>
            <person name="Floudas D."/>
            <person name="Copeland A."/>
            <person name="Barry K.W."/>
            <person name="Cichocki N."/>
            <person name="Veneault-Fourrey C."/>
            <person name="LaButti K."/>
            <person name="Lindquist E.A."/>
            <person name="Lipzen A."/>
            <person name="Lundell T."/>
            <person name="Morin E."/>
            <person name="Murat C."/>
            <person name="Sun H."/>
            <person name="Tunlid A."/>
            <person name="Henrissat B."/>
            <person name="Grigoriev I.V."/>
            <person name="Hibbett D.S."/>
            <person name="Martin F."/>
            <person name="Nordberg H.P."/>
            <person name="Cantor M.N."/>
            <person name="Hua S.X."/>
        </authorList>
    </citation>
    <scope>NUCLEOTIDE SEQUENCE [LARGE SCALE GENOMIC DNA]</scope>
    <source>
        <strain evidence="1 2">UH-Slu-Lm8-n1</strain>
    </source>
</reference>
<name>A0A0D0AUM6_9AGAM</name>
<dbReference type="Proteomes" id="UP000054485">
    <property type="component" value="Unassembled WGS sequence"/>
</dbReference>
<reference evidence="2" key="2">
    <citation type="submission" date="2015-01" db="EMBL/GenBank/DDBJ databases">
        <title>Evolutionary Origins and Diversification of the Mycorrhizal Mutualists.</title>
        <authorList>
            <consortium name="DOE Joint Genome Institute"/>
            <consortium name="Mycorrhizal Genomics Consortium"/>
            <person name="Kohler A."/>
            <person name="Kuo A."/>
            <person name="Nagy L.G."/>
            <person name="Floudas D."/>
            <person name="Copeland A."/>
            <person name="Barry K.W."/>
            <person name="Cichocki N."/>
            <person name="Veneault-Fourrey C."/>
            <person name="LaButti K."/>
            <person name="Lindquist E.A."/>
            <person name="Lipzen A."/>
            <person name="Lundell T."/>
            <person name="Morin E."/>
            <person name="Murat C."/>
            <person name="Riley R."/>
            <person name="Ohm R."/>
            <person name="Sun H."/>
            <person name="Tunlid A."/>
            <person name="Henrissat B."/>
            <person name="Grigoriev I.V."/>
            <person name="Hibbett D.S."/>
            <person name="Martin F."/>
        </authorList>
    </citation>
    <scope>NUCLEOTIDE SEQUENCE [LARGE SCALE GENOMIC DNA]</scope>
    <source>
        <strain evidence="2">UH-Slu-Lm8-n1</strain>
    </source>
</reference>
<organism evidence="1 2">
    <name type="scientific">Suillus luteus UH-Slu-Lm8-n1</name>
    <dbReference type="NCBI Taxonomy" id="930992"/>
    <lineage>
        <taxon>Eukaryota</taxon>
        <taxon>Fungi</taxon>
        <taxon>Dikarya</taxon>
        <taxon>Basidiomycota</taxon>
        <taxon>Agaricomycotina</taxon>
        <taxon>Agaricomycetes</taxon>
        <taxon>Agaricomycetidae</taxon>
        <taxon>Boletales</taxon>
        <taxon>Suillineae</taxon>
        <taxon>Suillaceae</taxon>
        <taxon>Suillus</taxon>
    </lineage>
</organism>